<evidence type="ECO:0008006" key="7">
    <source>
        <dbReference type="Google" id="ProtNLM"/>
    </source>
</evidence>
<feature type="domain" description="NTF2" evidence="3">
    <location>
        <begin position="417"/>
        <end position="453"/>
    </location>
</feature>
<dbReference type="AlphaFoldDB" id="A0A168S7W0"/>
<evidence type="ECO:0000313" key="6">
    <source>
        <dbReference type="Proteomes" id="UP000078561"/>
    </source>
</evidence>
<keyword evidence="2" id="KW-0732">Signal</keyword>
<evidence type="ECO:0000256" key="1">
    <source>
        <dbReference type="ARBA" id="ARBA00007447"/>
    </source>
</evidence>
<dbReference type="PROSITE" id="PS50177">
    <property type="entry name" value="NTF2_DOMAIN"/>
    <property type="match status" value="1"/>
</dbReference>
<dbReference type="Gene3D" id="2.40.70.10">
    <property type="entry name" value="Acid Proteases"/>
    <property type="match status" value="2"/>
</dbReference>
<protein>
    <recommendedName>
        <fullName evidence="7">Peptidase A1 domain-containing protein</fullName>
    </recommendedName>
</protein>
<feature type="domain" description="Peptidase A1" evidence="4">
    <location>
        <begin position="46"/>
        <end position="439"/>
    </location>
</feature>
<dbReference type="InterPro" id="IPR001461">
    <property type="entry name" value="Aspartic_peptidase_A1"/>
</dbReference>
<dbReference type="PANTHER" id="PTHR47966">
    <property type="entry name" value="BETA-SITE APP-CLEAVING ENZYME, ISOFORM A-RELATED"/>
    <property type="match status" value="1"/>
</dbReference>
<keyword evidence="6" id="KW-1185">Reference proteome</keyword>
<comment type="similarity">
    <text evidence="1">Belongs to the peptidase A1 family.</text>
</comment>
<organism evidence="5">
    <name type="scientific">Absidia glauca</name>
    <name type="common">Pin mould</name>
    <dbReference type="NCBI Taxonomy" id="4829"/>
    <lineage>
        <taxon>Eukaryota</taxon>
        <taxon>Fungi</taxon>
        <taxon>Fungi incertae sedis</taxon>
        <taxon>Mucoromycota</taxon>
        <taxon>Mucoromycotina</taxon>
        <taxon>Mucoromycetes</taxon>
        <taxon>Mucorales</taxon>
        <taxon>Cunninghamellaceae</taxon>
        <taxon>Absidia</taxon>
    </lineage>
</organism>
<dbReference type="OMA" id="NQIGIVC"/>
<evidence type="ECO:0000313" key="5">
    <source>
        <dbReference type="EMBL" id="SAM08028.1"/>
    </source>
</evidence>
<gene>
    <name evidence="5" type="primary">ABSGL_13686.1 scaffold 14267</name>
</gene>
<dbReference type="PRINTS" id="PR00792">
    <property type="entry name" value="PEPSIN"/>
</dbReference>
<sequence>MHSLILLLGLSVLASAQLVRIPLERRQVASPAGMTSQSLIDDGGLLVGNIEVGTPPQSIPVVFDTSFSLTWVPASKCHTSECRAAPRRYKPLKSKTAENLHQKRSIKFDEGCIESCLYTDTITVADRTISNQLFASAYHVTGTLGDNQYLGMLGLGGFQENGTQWLESGDKVDLRHRGRLTCPFPPLPKDNFTNTLILLSPTLGLRRRQAPPPSSNTFAQNFFGTTQNSAPAVMGLSTQVSGPINKRWFGSQFILGGVDHDIYQGSIAYLSLPDCDYGNTKYWKAIVKGVRLGDQVELKLAHKSLVQLNSGTMIITAPKRQSQLLHAAIGATPSTASSGNVTSGGVGSLDDGQVPVTTTVYRLECAKAKQLPPLDFYLDGYKVSIPYYAWFRTDNADPQMCISLIRDSPAETKLWTLGGAFLNQFYHIYDYEKSRVGLAMHRGYNNATIVALD</sequence>
<evidence type="ECO:0000259" key="3">
    <source>
        <dbReference type="PROSITE" id="PS50177"/>
    </source>
</evidence>
<dbReference type="InParanoid" id="A0A168S7W0"/>
<evidence type="ECO:0000256" key="2">
    <source>
        <dbReference type="SAM" id="SignalP"/>
    </source>
</evidence>
<dbReference type="InterPro" id="IPR033121">
    <property type="entry name" value="PEPTIDASE_A1"/>
</dbReference>
<dbReference type="Pfam" id="PF00026">
    <property type="entry name" value="Asp"/>
    <property type="match status" value="2"/>
</dbReference>
<dbReference type="EMBL" id="LT554871">
    <property type="protein sequence ID" value="SAM08028.1"/>
    <property type="molecule type" value="Genomic_DNA"/>
</dbReference>
<dbReference type="STRING" id="4829.A0A168S7W0"/>
<proteinExistence type="inferred from homology"/>
<evidence type="ECO:0000259" key="4">
    <source>
        <dbReference type="PROSITE" id="PS51767"/>
    </source>
</evidence>
<dbReference type="OrthoDB" id="15189at2759"/>
<dbReference type="Proteomes" id="UP000078561">
    <property type="component" value="Unassembled WGS sequence"/>
</dbReference>
<feature type="chain" id="PRO_5007900214" description="Peptidase A1 domain-containing protein" evidence="2">
    <location>
        <begin position="17"/>
        <end position="453"/>
    </location>
</feature>
<accession>A0A168S7W0</accession>
<dbReference type="GO" id="GO:0006508">
    <property type="term" value="P:proteolysis"/>
    <property type="evidence" value="ECO:0007669"/>
    <property type="project" value="InterPro"/>
</dbReference>
<dbReference type="SUPFAM" id="SSF50630">
    <property type="entry name" value="Acid proteases"/>
    <property type="match status" value="1"/>
</dbReference>
<dbReference type="PROSITE" id="PS51767">
    <property type="entry name" value="PEPTIDASE_A1"/>
    <property type="match status" value="1"/>
</dbReference>
<dbReference type="InterPro" id="IPR034164">
    <property type="entry name" value="Pepsin-like_dom"/>
</dbReference>
<dbReference type="InterPro" id="IPR021109">
    <property type="entry name" value="Peptidase_aspartic_dom_sf"/>
</dbReference>
<dbReference type="InterPro" id="IPR018222">
    <property type="entry name" value="Nuclear_transport_factor_2_euk"/>
</dbReference>
<feature type="signal peptide" evidence="2">
    <location>
        <begin position="1"/>
        <end position="16"/>
    </location>
</feature>
<name>A0A168S7W0_ABSGL</name>
<dbReference type="PANTHER" id="PTHR47966:SF51">
    <property type="entry name" value="BETA-SITE APP-CLEAVING ENZYME, ISOFORM A-RELATED"/>
    <property type="match status" value="1"/>
</dbReference>
<dbReference type="CDD" id="cd05471">
    <property type="entry name" value="pepsin_like"/>
    <property type="match status" value="1"/>
</dbReference>
<dbReference type="GO" id="GO:0004190">
    <property type="term" value="F:aspartic-type endopeptidase activity"/>
    <property type="evidence" value="ECO:0007669"/>
    <property type="project" value="InterPro"/>
</dbReference>
<reference evidence="5" key="1">
    <citation type="submission" date="2016-04" db="EMBL/GenBank/DDBJ databases">
        <authorList>
            <person name="Evans L.H."/>
            <person name="Alamgir A."/>
            <person name="Owens N."/>
            <person name="Weber N.D."/>
            <person name="Virtaneva K."/>
            <person name="Barbian K."/>
            <person name="Babar A."/>
            <person name="Rosenke K."/>
        </authorList>
    </citation>
    <scope>NUCLEOTIDE SEQUENCE [LARGE SCALE GENOMIC DNA]</scope>
    <source>
        <strain evidence="5">CBS 101.48</strain>
    </source>
</reference>